<dbReference type="Gene3D" id="1.20.900.10">
    <property type="entry name" value="Dbl homology (DH) domain"/>
    <property type="match status" value="1"/>
</dbReference>
<keyword evidence="5 7" id="KW-0863">Zinc-finger</keyword>
<dbReference type="InterPro" id="IPR017455">
    <property type="entry name" value="Znf_FYVE-rel"/>
</dbReference>
<evidence type="ECO:0008006" key="13">
    <source>
        <dbReference type="Google" id="ProtNLM"/>
    </source>
</evidence>
<evidence type="ECO:0000313" key="11">
    <source>
        <dbReference type="EMBL" id="OAX39866.1"/>
    </source>
</evidence>
<dbReference type="GO" id="GO:0008270">
    <property type="term" value="F:zinc ion binding"/>
    <property type="evidence" value="ECO:0007669"/>
    <property type="project" value="UniProtKB-KW"/>
</dbReference>
<keyword evidence="4" id="KW-0479">Metal-binding</keyword>
<dbReference type="STRING" id="1314800.A0A1B7N4T4"/>
<feature type="compositionally biased region" description="Low complexity" evidence="8">
    <location>
        <begin position="761"/>
        <end position="774"/>
    </location>
</feature>
<feature type="domain" description="FYVE-type" evidence="10">
    <location>
        <begin position="657"/>
        <end position="706"/>
    </location>
</feature>
<dbReference type="PANTHER" id="PTHR12673:SF159">
    <property type="entry name" value="LD03170P"/>
    <property type="match status" value="1"/>
</dbReference>
<dbReference type="SMART" id="SM00325">
    <property type="entry name" value="RhoGEF"/>
    <property type="match status" value="1"/>
</dbReference>
<feature type="compositionally biased region" description="Polar residues" evidence="8">
    <location>
        <begin position="623"/>
        <end position="638"/>
    </location>
</feature>
<sequence>MSTSPQPVSFPSTDSAYLPSPVTHIQAFRRISLPSAPTSSFLSAQHRQSIASLASFELPEEPVIKRNRRRSLNPRHSRTLAPVDVAREAKRAKIVREFWDTERSYVDGLDLVHDHFLIPIIASLDSPRPLLTRAELTTIFSNFIDIWNFHHTFFSSLTALIHPVAHQLDAPYPPPNSGPPPLSPLLLSHFPYLSLYTPFITAFPDSISFLAHPTGPFAVFLRTQERDPRCAKLKLTDWLLTIVQRCPRYVLLLRELMTVQKREKEGEGEWDRLGKVLALVEKVTSSLNTSLHAHTHTLALLALQRATLGLPPTLHFVQPGRTLLFRSPLVVDSGGIAIQGSGVGRGRNDQICEFLLFDDMLVWLDCEPSALRDSHPHSPGADASSERHMYTYRNHLSLVDIEAVLDPSHHPQRLEVLSPGGSFAVHAVPSSSLQSPKRLSSSHSEPAMDTPSDYATPLTPSPNDTLHTFLHLLRQARSALLARDPSVALRGVRMRGVLWAEAYEPVEGGEPESQLERGEGVVPIPRPHNQVQDATPEQSRVEGSPASDYVRPQRAPLPFLPPVWVPDAKTDACMRCARPFGFVRFTVPLPMSVSFSLPSFPSFEWGKSAGQEEMSTDEWVTSGSSSSVRELGQGSAQDDGNVRAEARAGSREGMWRRRHHCRLCGRVVCAECSGRTFYITDPSSPRGKKAKAKPARACNECYEAAFPLVHSVNTGTGNSSTLSHTLLGIPDWLSSPILTQSSSGADALMAMTLSPSKGRIASPSKTRPSSSASKQGVESSSPSYAAHGPGTNAIPAQAKHHLSASPTRPSHPASHLTQISSTSTPSHSPSLSPSSSRFTAPEGHKDMDVPTVRIHNPSARHSYTASADEEEQHRDHEDTPTLRAPHASPPSRPIRIRHSSRPRPRSYHDILEDFHVHARGESVASSVAASSLGAVAEERPSRPDDRGAYEEMQGDAREGEEMHNELQPRPRYSRERIEGTARKKKRFSLPAVAVQTVPVVARSAPVQGGWGGVGRRLSLVLGTKAIGGSGRGRGKSGLRDMESERDGSAHSSVRDDQSVGRSSREDKASKGGESSAARALMDVLKGRRGKAKA</sequence>
<feature type="region of interest" description="Disordered" evidence="8">
    <location>
        <begin position="427"/>
        <end position="455"/>
    </location>
</feature>
<reference evidence="11 12" key="1">
    <citation type="submission" date="2016-06" db="EMBL/GenBank/DDBJ databases">
        <title>Comparative genomics of the ectomycorrhizal sister species Rhizopogon vinicolor and Rhizopogon vesiculosus (Basidiomycota: Boletales) reveals a divergence of the mating type B locus.</title>
        <authorList>
            <consortium name="DOE Joint Genome Institute"/>
            <person name="Mujic A.B."/>
            <person name="Kuo A."/>
            <person name="Tritt A."/>
            <person name="Lipzen A."/>
            <person name="Chen C."/>
            <person name="Johnson J."/>
            <person name="Sharma A."/>
            <person name="Barry K."/>
            <person name="Grigoriev I.V."/>
            <person name="Spatafora J.W."/>
        </authorList>
    </citation>
    <scope>NUCLEOTIDE SEQUENCE [LARGE SCALE GENOMIC DNA]</scope>
    <source>
        <strain evidence="11 12">AM-OR11-026</strain>
    </source>
</reference>
<feature type="compositionally biased region" description="Low complexity" evidence="8">
    <location>
        <begin position="820"/>
        <end position="836"/>
    </location>
</feature>
<dbReference type="InterPro" id="IPR000219">
    <property type="entry name" value="DH_dom"/>
</dbReference>
<dbReference type="Proteomes" id="UP000092154">
    <property type="component" value="Unassembled WGS sequence"/>
</dbReference>
<proteinExistence type="predicted"/>
<dbReference type="InterPro" id="IPR035899">
    <property type="entry name" value="DBL_dom_sf"/>
</dbReference>
<feature type="compositionally biased region" description="Basic residues" evidence="8">
    <location>
        <begin position="894"/>
        <end position="905"/>
    </location>
</feature>
<dbReference type="PROSITE" id="PS50178">
    <property type="entry name" value="ZF_FYVE"/>
    <property type="match status" value="1"/>
</dbReference>
<organism evidence="11 12">
    <name type="scientific">Rhizopogon vinicolor AM-OR11-026</name>
    <dbReference type="NCBI Taxonomy" id="1314800"/>
    <lineage>
        <taxon>Eukaryota</taxon>
        <taxon>Fungi</taxon>
        <taxon>Dikarya</taxon>
        <taxon>Basidiomycota</taxon>
        <taxon>Agaricomycotina</taxon>
        <taxon>Agaricomycetes</taxon>
        <taxon>Agaricomycetidae</taxon>
        <taxon>Boletales</taxon>
        <taxon>Suillineae</taxon>
        <taxon>Rhizopogonaceae</taxon>
        <taxon>Rhizopogon</taxon>
    </lineage>
</organism>
<feature type="compositionally biased region" description="Basic and acidic residues" evidence="8">
    <location>
        <begin position="936"/>
        <end position="976"/>
    </location>
</feature>
<feature type="region of interest" description="Disordered" evidence="8">
    <location>
        <begin position="507"/>
        <end position="552"/>
    </location>
</feature>
<dbReference type="CDD" id="cd00065">
    <property type="entry name" value="FYVE_like_SF"/>
    <property type="match status" value="1"/>
</dbReference>
<evidence type="ECO:0000313" key="12">
    <source>
        <dbReference type="Proteomes" id="UP000092154"/>
    </source>
</evidence>
<comment type="subcellular location">
    <subcellularLocation>
        <location evidence="1">Cytoplasm</location>
    </subcellularLocation>
</comment>
<dbReference type="InParanoid" id="A0A1B7N4T4"/>
<feature type="compositionally biased region" description="Basic and acidic residues" evidence="8">
    <location>
        <begin position="871"/>
        <end position="880"/>
    </location>
</feature>
<gene>
    <name evidence="11" type="ORF">K503DRAFT_50196</name>
</gene>
<protein>
    <recommendedName>
        <fullName evidence="13">DH domain-containing protein</fullName>
    </recommendedName>
</protein>
<dbReference type="EMBL" id="KV448233">
    <property type="protein sequence ID" value="OAX39866.1"/>
    <property type="molecule type" value="Genomic_DNA"/>
</dbReference>
<evidence type="ECO:0000256" key="5">
    <source>
        <dbReference type="ARBA" id="ARBA00022771"/>
    </source>
</evidence>
<keyword evidence="6" id="KW-0862">Zinc</keyword>
<keyword evidence="3" id="KW-0344">Guanine-nucleotide releasing factor</keyword>
<evidence type="ECO:0000256" key="1">
    <source>
        <dbReference type="ARBA" id="ARBA00004496"/>
    </source>
</evidence>
<dbReference type="InterPro" id="IPR013083">
    <property type="entry name" value="Znf_RING/FYVE/PHD"/>
</dbReference>
<feature type="compositionally biased region" description="Low complexity" evidence="8">
    <location>
        <begin position="430"/>
        <end position="444"/>
    </location>
</feature>
<evidence type="ECO:0000256" key="2">
    <source>
        <dbReference type="ARBA" id="ARBA00022490"/>
    </source>
</evidence>
<accession>A0A1B7N4T4</accession>
<evidence type="ECO:0000256" key="6">
    <source>
        <dbReference type="ARBA" id="ARBA00022833"/>
    </source>
</evidence>
<feature type="compositionally biased region" description="Polar residues" evidence="8">
    <location>
        <begin position="529"/>
        <end position="538"/>
    </location>
</feature>
<keyword evidence="2" id="KW-0963">Cytoplasm</keyword>
<dbReference type="InterPro" id="IPR011011">
    <property type="entry name" value="Znf_FYVE_PHD"/>
</dbReference>
<feature type="region of interest" description="Disordered" evidence="8">
    <location>
        <begin position="756"/>
        <end position="905"/>
    </location>
</feature>
<dbReference type="PANTHER" id="PTHR12673">
    <property type="entry name" value="FACIOGENITAL DYSPLASIA PROTEIN"/>
    <property type="match status" value="1"/>
</dbReference>
<evidence type="ECO:0000259" key="9">
    <source>
        <dbReference type="PROSITE" id="PS50010"/>
    </source>
</evidence>
<feature type="region of interest" description="Disordered" evidence="8">
    <location>
        <begin position="1025"/>
        <end position="1093"/>
    </location>
</feature>
<dbReference type="Pfam" id="PF00621">
    <property type="entry name" value="RhoGEF"/>
    <property type="match status" value="1"/>
</dbReference>
<feature type="domain" description="DH" evidence="9">
    <location>
        <begin position="90"/>
        <end position="290"/>
    </location>
</feature>
<evidence type="ECO:0000256" key="8">
    <source>
        <dbReference type="SAM" id="MobiDB-lite"/>
    </source>
</evidence>
<dbReference type="Gene3D" id="3.30.40.10">
    <property type="entry name" value="Zinc/RING finger domain, C3HC4 (zinc finger)"/>
    <property type="match status" value="1"/>
</dbReference>
<dbReference type="GO" id="GO:0005085">
    <property type="term" value="F:guanyl-nucleotide exchange factor activity"/>
    <property type="evidence" value="ECO:0007669"/>
    <property type="project" value="UniProtKB-KW"/>
</dbReference>
<feature type="region of interest" description="Disordered" evidence="8">
    <location>
        <begin position="623"/>
        <end position="643"/>
    </location>
</feature>
<dbReference type="InterPro" id="IPR051092">
    <property type="entry name" value="FYVE_RhoGEF_PH"/>
</dbReference>
<dbReference type="Pfam" id="PF01363">
    <property type="entry name" value="FYVE"/>
    <property type="match status" value="1"/>
</dbReference>
<evidence type="ECO:0000256" key="3">
    <source>
        <dbReference type="ARBA" id="ARBA00022658"/>
    </source>
</evidence>
<feature type="region of interest" description="Disordered" evidence="8">
    <location>
        <begin position="927"/>
        <end position="976"/>
    </location>
</feature>
<keyword evidence="12" id="KW-1185">Reference proteome</keyword>
<evidence type="ECO:0000256" key="7">
    <source>
        <dbReference type="PROSITE-ProRule" id="PRU00091"/>
    </source>
</evidence>
<dbReference type="AlphaFoldDB" id="A0A1B7N4T4"/>
<dbReference type="OrthoDB" id="660555at2759"/>
<name>A0A1B7N4T4_9AGAM</name>
<dbReference type="PROSITE" id="PS50010">
    <property type="entry name" value="DH_2"/>
    <property type="match status" value="1"/>
</dbReference>
<dbReference type="SUPFAM" id="SSF48065">
    <property type="entry name" value="DBL homology domain (DH-domain)"/>
    <property type="match status" value="1"/>
</dbReference>
<dbReference type="InterPro" id="IPR000306">
    <property type="entry name" value="Znf_FYVE"/>
</dbReference>
<feature type="compositionally biased region" description="Basic and acidic residues" evidence="8">
    <location>
        <begin position="1037"/>
        <end position="1070"/>
    </location>
</feature>
<dbReference type="GO" id="GO:0005737">
    <property type="term" value="C:cytoplasm"/>
    <property type="evidence" value="ECO:0007669"/>
    <property type="project" value="UniProtKB-SubCell"/>
</dbReference>
<evidence type="ECO:0000259" key="10">
    <source>
        <dbReference type="PROSITE" id="PS50178"/>
    </source>
</evidence>
<dbReference type="CDD" id="cd00160">
    <property type="entry name" value="RhoGEF"/>
    <property type="match status" value="1"/>
</dbReference>
<dbReference type="SMART" id="SM00064">
    <property type="entry name" value="FYVE"/>
    <property type="match status" value="1"/>
</dbReference>
<evidence type="ECO:0000256" key="4">
    <source>
        <dbReference type="ARBA" id="ARBA00022723"/>
    </source>
</evidence>
<dbReference type="SUPFAM" id="SSF57903">
    <property type="entry name" value="FYVE/PHD zinc finger"/>
    <property type="match status" value="1"/>
</dbReference>